<keyword evidence="4" id="KW-1185">Reference proteome</keyword>
<evidence type="ECO:0000256" key="1">
    <source>
        <dbReference type="SAM" id="MobiDB-lite"/>
    </source>
</evidence>
<accession>A0A6G1H1Q4</accession>
<organism evidence="3 4">
    <name type="scientific">Aulographum hederae CBS 113979</name>
    <dbReference type="NCBI Taxonomy" id="1176131"/>
    <lineage>
        <taxon>Eukaryota</taxon>
        <taxon>Fungi</taxon>
        <taxon>Dikarya</taxon>
        <taxon>Ascomycota</taxon>
        <taxon>Pezizomycotina</taxon>
        <taxon>Dothideomycetes</taxon>
        <taxon>Pleosporomycetidae</taxon>
        <taxon>Aulographales</taxon>
        <taxon>Aulographaceae</taxon>
    </lineage>
</organism>
<evidence type="ECO:0000313" key="4">
    <source>
        <dbReference type="Proteomes" id="UP000800041"/>
    </source>
</evidence>
<dbReference type="OrthoDB" id="5279008at2759"/>
<name>A0A6G1H1Q4_9PEZI</name>
<dbReference type="AlphaFoldDB" id="A0A6G1H1Q4"/>
<dbReference type="Gene3D" id="3.80.10.10">
    <property type="entry name" value="Ribonuclease Inhibitor"/>
    <property type="match status" value="1"/>
</dbReference>
<feature type="domain" description="F-box" evidence="2">
    <location>
        <begin position="3"/>
        <end position="52"/>
    </location>
</feature>
<reference evidence="3" key="1">
    <citation type="journal article" date="2020" name="Stud. Mycol.">
        <title>101 Dothideomycetes genomes: a test case for predicting lifestyles and emergence of pathogens.</title>
        <authorList>
            <person name="Haridas S."/>
            <person name="Albert R."/>
            <person name="Binder M."/>
            <person name="Bloem J."/>
            <person name="Labutti K."/>
            <person name="Salamov A."/>
            <person name="Andreopoulos B."/>
            <person name="Baker S."/>
            <person name="Barry K."/>
            <person name="Bills G."/>
            <person name="Bluhm B."/>
            <person name="Cannon C."/>
            <person name="Castanera R."/>
            <person name="Culley D."/>
            <person name="Daum C."/>
            <person name="Ezra D."/>
            <person name="Gonzalez J."/>
            <person name="Henrissat B."/>
            <person name="Kuo A."/>
            <person name="Liang C."/>
            <person name="Lipzen A."/>
            <person name="Lutzoni F."/>
            <person name="Magnuson J."/>
            <person name="Mondo S."/>
            <person name="Nolan M."/>
            <person name="Ohm R."/>
            <person name="Pangilinan J."/>
            <person name="Park H.-J."/>
            <person name="Ramirez L."/>
            <person name="Alfaro M."/>
            <person name="Sun H."/>
            <person name="Tritt A."/>
            <person name="Yoshinaga Y."/>
            <person name="Zwiers L.-H."/>
            <person name="Turgeon B."/>
            <person name="Goodwin S."/>
            <person name="Spatafora J."/>
            <person name="Crous P."/>
            <person name="Grigoriev I."/>
        </authorList>
    </citation>
    <scope>NUCLEOTIDE SEQUENCE</scope>
    <source>
        <strain evidence="3">CBS 113979</strain>
    </source>
</reference>
<gene>
    <name evidence="3" type="ORF">K402DRAFT_63456</name>
</gene>
<dbReference type="InterPro" id="IPR001810">
    <property type="entry name" value="F-box_dom"/>
</dbReference>
<sequence length="494" mass="55755">MAPHTLDSLPPEILDNISWHLTTPELGALRLTCKEIEAKLFEPFAVEYFTTKQFMLSTFSLQALVDISRHPNLGPRMKKVILSTDTVAPPHRSQLAHRHNLNPVEAASVAAHFKHFEDQERLRQLGDDVALLSTAFGHLGSRCTVIELRDYNSRMRKRDNCSWRSYGAPTIQRETGSNCRVDEPVHERLFRVVLTAMERSGHTFHEFETNFRSHLSNVTRSRLTGSVGAVPLSALLFSSSRQESTRTALKQLEVLRLALEVEDPGHTAGLLPHDDSILAEPLQNFLSFTPNLTQFRLNLQFCQGAPQFFSHVGLNFSLPQLSTFELGKTRIDEDSLVRLLKHFDTVTHLTIMKTTLHTGQWDRIWDCLEKEMKLKSLSLSSLQVGPRGQPIPVGWKKKQEVESHEDVSIEIKLSGSEADYKKLQENLVVMDLAFHKSLHGGHGSDTESQFEDSLMDDDGEDDEGNDDEGNDDEGNDDEEDDDEGDDYNADGFIL</sequence>
<feature type="compositionally biased region" description="Acidic residues" evidence="1">
    <location>
        <begin position="448"/>
        <end position="488"/>
    </location>
</feature>
<protein>
    <recommendedName>
        <fullName evidence="2">F-box domain-containing protein</fullName>
    </recommendedName>
</protein>
<dbReference type="SUPFAM" id="SSF52047">
    <property type="entry name" value="RNI-like"/>
    <property type="match status" value="1"/>
</dbReference>
<dbReference type="EMBL" id="ML977154">
    <property type="protein sequence ID" value="KAF1987105.1"/>
    <property type="molecule type" value="Genomic_DNA"/>
</dbReference>
<proteinExistence type="predicted"/>
<dbReference type="PROSITE" id="PS50181">
    <property type="entry name" value="FBOX"/>
    <property type="match status" value="1"/>
</dbReference>
<dbReference type="InterPro" id="IPR032675">
    <property type="entry name" value="LRR_dom_sf"/>
</dbReference>
<evidence type="ECO:0000259" key="2">
    <source>
        <dbReference type="PROSITE" id="PS50181"/>
    </source>
</evidence>
<dbReference type="Proteomes" id="UP000800041">
    <property type="component" value="Unassembled WGS sequence"/>
</dbReference>
<evidence type="ECO:0000313" key="3">
    <source>
        <dbReference type="EMBL" id="KAF1987105.1"/>
    </source>
</evidence>
<feature type="region of interest" description="Disordered" evidence="1">
    <location>
        <begin position="438"/>
        <end position="494"/>
    </location>
</feature>